<sequence length="416" mass="48317">MDINECLQLQREYGFQARQSFFCHDEQTRHSTYFIHKAAKTVVEFCPQVFADRRWNCSSVALTPVITPDLSRSTRERGVVQAMSSAALFAEIARGCSQNKLTNCPCGKWEYRPSHNVYSSSNRARTYRSSLTIDEQFQYEGCSDNMIQAKQLVGHFLGLNAVDPGDGDTYLSRRFRQARRFRRINFNRFANRYQPSINRVKRQDQYRNWRGYTPPQYRKRREENIFTEPHIPLDPQLLKQRRKVMRLVNAHNYMAGIAMMERNVKDVCKCHGTSGSCAAKVCIRLLRRVTEDPISEEIKRLYLHAKLMVKVNEEKLMTNALVNGDFAEEMIEPSKIAFSEDSPDFCLPEPSRGSLGTKGRLCGLEEKDNFHCFNMCCGRGYRNHTYTSTYDCNCRVEDFVIKCGRCPREVSEHICF</sequence>
<keyword evidence="5" id="KW-0272">Extracellular matrix</keyword>
<dbReference type="InterPro" id="IPR005817">
    <property type="entry name" value="Wnt"/>
</dbReference>
<dbReference type="AlphaFoldDB" id="A0ABD2QF89"/>
<evidence type="ECO:0000313" key="10">
    <source>
        <dbReference type="EMBL" id="KAL3317967.1"/>
    </source>
</evidence>
<evidence type="ECO:0000256" key="1">
    <source>
        <dbReference type="ARBA" id="ARBA00004498"/>
    </source>
</evidence>
<dbReference type="PANTHER" id="PTHR12027">
    <property type="entry name" value="WNT RELATED"/>
    <property type="match status" value="1"/>
</dbReference>
<evidence type="ECO:0000256" key="5">
    <source>
        <dbReference type="ARBA" id="ARBA00022530"/>
    </source>
</evidence>
<proteinExistence type="inferred from homology"/>
<dbReference type="PROSITE" id="PS00246">
    <property type="entry name" value="WNT1"/>
    <property type="match status" value="1"/>
</dbReference>
<accession>A0ABD2QF89</accession>
<keyword evidence="11" id="KW-1185">Reference proteome</keyword>
<keyword evidence="3 9" id="KW-0217">Developmental protein</keyword>
<dbReference type="PANTHER" id="PTHR12027:SF102">
    <property type="entry name" value="PROTEIN WNT"/>
    <property type="match status" value="1"/>
</dbReference>
<comment type="function">
    <text evidence="9">Ligand for members of the frizzled family of seven transmembrane receptors.</text>
</comment>
<gene>
    <name evidence="10" type="primary">WNT11_2</name>
    <name evidence="10" type="ORF">Ciccas_003385</name>
</gene>
<evidence type="ECO:0000256" key="2">
    <source>
        <dbReference type="ARBA" id="ARBA00005683"/>
    </source>
</evidence>
<keyword evidence="6 9" id="KW-0879">Wnt signaling pathway</keyword>
<keyword evidence="7" id="KW-1015">Disulfide bond</keyword>
<keyword evidence="8" id="KW-0449">Lipoprotein</keyword>
<dbReference type="SMART" id="SM00097">
    <property type="entry name" value="WNT1"/>
    <property type="match status" value="1"/>
</dbReference>
<keyword evidence="4" id="KW-0964">Secreted</keyword>
<dbReference type="Pfam" id="PF00110">
    <property type="entry name" value="wnt"/>
    <property type="match status" value="2"/>
</dbReference>
<evidence type="ECO:0000256" key="4">
    <source>
        <dbReference type="ARBA" id="ARBA00022525"/>
    </source>
</evidence>
<protein>
    <recommendedName>
        <fullName evidence="9">Protein Wnt</fullName>
    </recommendedName>
</protein>
<evidence type="ECO:0000256" key="9">
    <source>
        <dbReference type="RuleBase" id="RU003500"/>
    </source>
</evidence>
<evidence type="ECO:0000256" key="7">
    <source>
        <dbReference type="ARBA" id="ARBA00023157"/>
    </source>
</evidence>
<evidence type="ECO:0000256" key="8">
    <source>
        <dbReference type="ARBA" id="ARBA00023288"/>
    </source>
</evidence>
<name>A0ABD2QF89_9PLAT</name>
<dbReference type="GO" id="GO:0016055">
    <property type="term" value="P:Wnt signaling pathway"/>
    <property type="evidence" value="ECO:0007669"/>
    <property type="project" value="UniProtKB-KW"/>
</dbReference>
<evidence type="ECO:0000313" key="11">
    <source>
        <dbReference type="Proteomes" id="UP001626550"/>
    </source>
</evidence>
<comment type="caution">
    <text evidence="10">The sequence shown here is derived from an EMBL/GenBank/DDBJ whole genome shotgun (WGS) entry which is preliminary data.</text>
</comment>
<dbReference type="InterPro" id="IPR018161">
    <property type="entry name" value="Wnt_CS"/>
</dbReference>
<evidence type="ECO:0000256" key="6">
    <source>
        <dbReference type="ARBA" id="ARBA00022687"/>
    </source>
</evidence>
<dbReference type="PRINTS" id="PR01349">
    <property type="entry name" value="WNTPROTEIN"/>
</dbReference>
<comment type="subcellular location">
    <subcellularLocation>
        <location evidence="1 9">Secreted</location>
        <location evidence="1 9">Extracellular space</location>
        <location evidence="1 9">Extracellular matrix</location>
    </subcellularLocation>
</comment>
<evidence type="ECO:0000256" key="3">
    <source>
        <dbReference type="ARBA" id="ARBA00022473"/>
    </source>
</evidence>
<organism evidence="10 11">
    <name type="scientific">Cichlidogyrus casuarinus</name>
    <dbReference type="NCBI Taxonomy" id="1844966"/>
    <lineage>
        <taxon>Eukaryota</taxon>
        <taxon>Metazoa</taxon>
        <taxon>Spiralia</taxon>
        <taxon>Lophotrochozoa</taxon>
        <taxon>Platyhelminthes</taxon>
        <taxon>Monogenea</taxon>
        <taxon>Monopisthocotylea</taxon>
        <taxon>Dactylogyridea</taxon>
        <taxon>Ancyrocephalidae</taxon>
        <taxon>Cichlidogyrus</taxon>
    </lineage>
</organism>
<comment type="similarity">
    <text evidence="2 9">Belongs to the Wnt family.</text>
</comment>
<dbReference type="EMBL" id="JBJKFK010000305">
    <property type="protein sequence ID" value="KAL3317967.1"/>
    <property type="molecule type" value="Genomic_DNA"/>
</dbReference>
<dbReference type="Proteomes" id="UP001626550">
    <property type="component" value="Unassembled WGS sequence"/>
</dbReference>
<reference evidence="10 11" key="1">
    <citation type="submission" date="2024-11" db="EMBL/GenBank/DDBJ databases">
        <title>Adaptive evolution of stress response genes in parasites aligns with host niche diversity.</title>
        <authorList>
            <person name="Hahn C."/>
            <person name="Resl P."/>
        </authorList>
    </citation>
    <scope>NUCLEOTIDE SEQUENCE [LARGE SCALE GENOMIC DNA]</scope>
    <source>
        <strain evidence="10">EGGRZ-B1_66</strain>
        <tissue evidence="10">Body</tissue>
    </source>
</reference>